<dbReference type="EMBL" id="JAAAHW010003395">
    <property type="protein sequence ID" value="KAF9984346.1"/>
    <property type="molecule type" value="Genomic_DNA"/>
</dbReference>
<reference evidence="2" key="1">
    <citation type="journal article" date="2020" name="Fungal Divers.">
        <title>Resolving the Mortierellaceae phylogeny through synthesis of multi-gene phylogenetics and phylogenomics.</title>
        <authorList>
            <person name="Vandepol N."/>
            <person name="Liber J."/>
            <person name="Desiro A."/>
            <person name="Na H."/>
            <person name="Kennedy M."/>
            <person name="Barry K."/>
            <person name="Grigoriev I.V."/>
            <person name="Miller A.N."/>
            <person name="O'Donnell K."/>
            <person name="Stajich J.E."/>
            <person name="Bonito G."/>
        </authorList>
    </citation>
    <scope>NUCLEOTIDE SEQUENCE</scope>
    <source>
        <strain evidence="2">MES-2147</strain>
    </source>
</reference>
<evidence type="ECO:0000256" key="1">
    <source>
        <dbReference type="SAM" id="MobiDB-lite"/>
    </source>
</evidence>
<feature type="compositionally biased region" description="Polar residues" evidence="1">
    <location>
        <begin position="132"/>
        <end position="155"/>
    </location>
</feature>
<keyword evidence="3" id="KW-1185">Reference proteome</keyword>
<dbReference type="Proteomes" id="UP000749646">
    <property type="component" value="Unassembled WGS sequence"/>
</dbReference>
<dbReference type="Pfam" id="PF21203">
    <property type="entry name" value="ECM10"/>
    <property type="match status" value="1"/>
</dbReference>
<feature type="compositionally biased region" description="Low complexity" evidence="1">
    <location>
        <begin position="313"/>
        <end position="339"/>
    </location>
</feature>
<accession>A0A9P6MA87</accession>
<organism evidence="2 3">
    <name type="scientific">Modicella reniformis</name>
    <dbReference type="NCBI Taxonomy" id="1440133"/>
    <lineage>
        <taxon>Eukaryota</taxon>
        <taxon>Fungi</taxon>
        <taxon>Fungi incertae sedis</taxon>
        <taxon>Mucoromycota</taxon>
        <taxon>Mortierellomycotina</taxon>
        <taxon>Mortierellomycetes</taxon>
        <taxon>Mortierellales</taxon>
        <taxon>Mortierellaceae</taxon>
        <taxon>Modicella</taxon>
    </lineage>
</organism>
<sequence>MHRAARSLTINTSNACLVNKFNSSSSSSGRPFTPPPPSCRLHKIYEEKLEVLGSLGYENWFDDNANPFYRQSDLELVRRSVPWKNNKQGGQGLQNPFELVDIVIESMPSNNTCMKKPLHPPPQEQRNEQQRLYSNSNSNSNPGLHPNSTTVSRTTFSSDFTGFESLDSDSDQDEMVDFFDDSADEARGLFLPGYRDSSRLDFAAGARLGEDDETAGVRNLRKPKTELEYRRWSNRNRIMDRGQLLPDAAVFLPLPLSREPRFIPGNQKTGGSGPKEVTLGVWHKLCDHESFEKRGEIRFDAEEWANLNQNRDQTTASSTQASSKRYQSQQQKQQQKQQQPTIVYENVQPDLTSATTLARDFVLNIQAPVMSQEAEEPYDRAIDENGEFAETEEEYEQRLAEWKMQQEAEAENPTPKTPGSYAFYQIMLKDEVRGWEAMSSIKSCLLLASDFQELITLHLDNDHQVFSFDYYTTANKCEDDHKKEFALTSLDYFKNVKVDLAVGSVGPKARYAKAQAMRLDQTGNPETEKTFLQKYWMYIVPIVIVMLITGGEPEKTAA</sequence>
<evidence type="ECO:0000313" key="2">
    <source>
        <dbReference type="EMBL" id="KAF9984346.1"/>
    </source>
</evidence>
<feature type="region of interest" description="Disordered" evidence="1">
    <location>
        <begin position="110"/>
        <end position="155"/>
    </location>
</feature>
<dbReference type="CDD" id="cd22209">
    <property type="entry name" value="EMC10"/>
    <property type="match status" value="1"/>
</dbReference>
<name>A0A9P6MA87_9FUNG</name>
<protein>
    <submittedName>
        <fullName evidence="2">ER membrane protein complex subunit 10</fullName>
    </submittedName>
</protein>
<feature type="region of interest" description="Disordered" evidence="1">
    <location>
        <begin position="308"/>
        <end position="340"/>
    </location>
</feature>
<dbReference type="OrthoDB" id="1894652at2759"/>
<evidence type="ECO:0000313" key="3">
    <source>
        <dbReference type="Proteomes" id="UP000749646"/>
    </source>
</evidence>
<proteinExistence type="predicted"/>
<comment type="caution">
    <text evidence="2">The sequence shown here is derived from an EMBL/GenBank/DDBJ whole genome shotgun (WGS) entry which is preliminary data.</text>
</comment>
<gene>
    <name evidence="2" type="primary">EMC10</name>
    <name evidence="2" type="ORF">BGZ65_000587</name>
</gene>
<dbReference type="AlphaFoldDB" id="A0A9P6MA87"/>
<dbReference type="PANTHER" id="PTHR39219">
    <property type="entry name" value="ER MEMBRANE PROTEIN COMPLEX SUBUNIT 10"/>
    <property type="match status" value="1"/>
</dbReference>
<dbReference type="PANTHER" id="PTHR39219:SF1">
    <property type="entry name" value="ER MEMBRANE PROTEIN COMPLEX SUBUNIT 10"/>
    <property type="match status" value="1"/>
</dbReference>